<keyword evidence="6" id="KW-1185">Reference proteome</keyword>
<dbReference type="Pfam" id="PF00135">
    <property type="entry name" value="COesterase"/>
    <property type="match status" value="1"/>
</dbReference>
<dbReference type="Proteomes" id="UP001221757">
    <property type="component" value="Unassembled WGS sequence"/>
</dbReference>
<dbReference type="SUPFAM" id="SSF53474">
    <property type="entry name" value="alpha/beta-Hydrolases"/>
    <property type="match status" value="1"/>
</dbReference>
<evidence type="ECO:0000256" key="1">
    <source>
        <dbReference type="ARBA" id="ARBA00005964"/>
    </source>
</evidence>
<keyword evidence="3" id="KW-0732">Signal</keyword>
<evidence type="ECO:0000256" key="2">
    <source>
        <dbReference type="ARBA" id="ARBA00022801"/>
    </source>
</evidence>
<name>A0AAD7G3I2_MYCRO</name>
<dbReference type="PROSITE" id="PS00122">
    <property type="entry name" value="CARBOXYLESTERASE_B_1"/>
    <property type="match status" value="1"/>
</dbReference>
<evidence type="ECO:0000313" key="5">
    <source>
        <dbReference type="EMBL" id="KAJ7662416.1"/>
    </source>
</evidence>
<feature type="chain" id="PRO_5041774819" description="Carboxylic ester hydrolase" evidence="3">
    <location>
        <begin position="20"/>
        <end position="571"/>
    </location>
</feature>
<sequence length="571" mass="61320">MQLFQFFSYIFLLALPVSAQSSTQPTVKTLNGTYAGTFLPTFNQDFFGGIPYAQPSRRFVPAQSLNEQFSEVKQALNYSVGCVGIGAEDIGYVQGEDCLTVNVIRPTGVKPGQGLPVLVWIHGGAYVMGSSDNIRYNGSFNVQRSVNMSKPIIFASFNYRLTAYGFPVGDEPRQAGLLNLGLKDQRLALHWINENIAAFGGDPSKVTIQGESAGGSSVFQHMLAFGGRNDHLFRSGASLLSSRFHLNNVDFPPVIAESGYWAPLMASNRAAIYNATWNRLLSITNCSDIACLQALPLSTFNASVARVGSGAFNPVVDGDFIKVDPAGQVSDGEFVKVPLIVGGESASNSDEGTMFLTRGINFDSDLVNAILARNSTDYALTSAADVQQILQLYPDDPAQGVPIGTGDGILSTGFQDKRSGAFFGDAVMVGPRRAFAQANAKGAATFSYRFNQPPYHFSIDIGATHFAEIAYVFNDRNNNTALPSNQPLGPRVIDAELALLMSSMWISFTHDQTPNNNLVAGAPVWPSYGPSGGQHIVFQGFGSGSSIENDNFREAGIAFINQKTAEVAKAL</sequence>
<dbReference type="InterPro" id="IPR050309">
    <property type="entry name" value="Type-B_Carboxylest/Lipase"/>
</dbReference>
<proteinExistence type="inferred from homology"/>
<comment type="similarity">
    <text evidence="1 3">Belongs to the type-B carboxylesterase/lipase family.</text>
</comment>
<evidence type="ECO:0000313" key="6">
    <source>
        <dbReference type="Proteomes" id="UP001221757"/>
    </source>
</evidence>
<dbReference type="Gene3D" id="3.40.50.1820">
    <property type="entry name" value="alpha/beta hydrolase"/>
    <property type="match status" value="1"/>
</dbReference>
<dbReference type="EC" id="3.1.1.-" evidence="3"/>
<reference evidence="5" key="1">
    <citation type="submission" date="2023-03" db="EMBL/GenBank/DDBJ databases">
        <title>Massive genome expansion in bonnet fungi (Mycena s.s.) driven by repeated elements and novel gene families across ecological guilds.</title>
        <authorList>
            <consortium name="Lawrence Berkeley National Laboratory"/>
            <person name="Harder C.B."/>
            <person name="Miyauchi S."/>
            <person name="Viragh M."/>
            <person name="Kuo A."/>
            <person name="Thoen E."/>
            <person name="Andreopoulos B."/>
            <person name="Lu D."/>
            <person name="Skrede I."/>
            <person name="Drula E."/>
            <person name="Henrissat B."/>
            <person name="Morin E."/>
            <person name="Kohler A."/>
            <person name="Barry K."/>
            <person name="LaButti K."/>
            <person name="Morin E."/>
            <person name="Salamov A."/>
            <person name="Lipzen A."/>
            <person name="Mereny Z."/>
            <person name="Hegedus B."/>
            <person name="Baldrian P."/>
            <person name="Stursova M."/>
            <person name="Weitz H."/>
            <person name="Taylor A."/>
            <person name="Grigoriev I.V."/>
            <person name="Nagy L.G."/>
            <person name="Martin F."/>
            <person name="Kauserud H."/>
        </authorList>
    </citation>
    <scope>NUCLEOTIDE SEQUENCE</scope>
    <source>
        <strain evidence="5">CBHHK067</strain>
    </source>
</reference>
<dbReference type="InterPro" id="IPR019826">
    <property type="entry name" value="Carboxylesterase_B_AS"/>
</dbReference>
<dbReference type="GO" id="GO:0016787">
    <property type="term" value="F:hydrolase activity"/>
    <property type="evidence" value="ECO:0007669"/>
    <property type="project" value="UniProtKB-KW"/>
</dbReference>
<keyword evidence="2 3" id="KW-0378">Hydrolase</keyword>
<dbReference type="InterPro" id="IPR029058">
    <property type="entry name" value="AB_hydrolase_fold"/>
</dbReference>
<dbReference type="InterPro" id="IPR002018">
    <property type="entry name" value="CarbesteraseB"/>
</dbReference>
<gene>
    <name evidence="5" type="ORF">B0H17DRAFT_1211957</name>
</gene>
<accession>A0AAD7G3I2</accession>
<protein>
    <recommendedName>
        <fullName evidence="3">Carboxylic ester hydrolase</fullName>
        <ecNumber evidence="3">3.1.1.-</ecNumber>
    </recommendedName>
</protein>
<feature type="signal peptide" evidence="3">
    <location>
        <begin position="1"/>
        <end position="19"/>
    </location>
</feature>
<dbReference type="AlphaFoldDB" id="A0AAD7G3I2"/>
<dbReference type="PROSITE" id="PS00941">
    <property type="entry name" value="CARBOXYLESTERASE_B_2"/>
    <property type="match status" value="1"/>
</dbReference>
<evidence type="ECO:0000259" key="4">
    <source>
        <dbReference type="Pfam" id="PF00135"/>
    </source>
</evidence>
<dbReference type="InterPro" id="IPR019819">
    <property type="entry name" value="Carboxylesterase_B_CS"/>
</dbReference>
<dbReference type="PANTHER" id="PTHR11559">
    <property type="entry name" value="CARBOXYLESTERASE"/>
    <property type="match status" value="1"/>
</dbReference>
<dbReference type="EMBL" id="JARKIE010000241">
    <property type="protein sequence ID" value="KAJ7662416.1"/>
    <property type="molecule type" value="Genomic_DNA"/>
</dbReference>
<comment type="caution">
    <text evidence="5">The sequence shown here is derived from an EMBL/GenBank/DDBJ whole genome shotgun (WGS) entry which is preliminary data.</text>
</comment>
<feature type="domain" description="Carboxylesterase type B" evidence="4">
    <location>
        <begin position="24"/>
        <end position="535"/>
    </location>
</feature>
<evidence type="ECO:0000256" key="3">
    <source>
        <dbReference type="RuleBase" id="RU361235"/>
    </source>
</evidence>
<organism evidence="5 6">
    <name type="scientific">Mycena rosella</name>
    <name type="common">Pink bonnet</name>
    <name type="synonym">Agaricus rosellus</name>
    <dbReference type="NCBI Taxonomy" id="1033263"/>
    <lineage>
        <taxon>Eukaryota</taxon>
        <taxon>Fungi</taxon>
        <taxon>Dikarya</taxon>
        <taxon>Basidiomycota</taxon>
        <taxon>Agaricomycotina</taxon>
        <taxon>Agaricomycetes</taxon>
        <taxon>Agaricomycetidae</taxon>
        <taxon>Agaricales</taxon>
        <taxon>Marasmiineae</taxon>
        <taxon>Mycenaceae</taxon>
        <taxon>Mycena</taxon>
    </lineage>
</organism>